<feature type="compositionally biased region" description="Polar residues" evidence="7">
    <location>
        <begin position="8"/>
        <end position="19"/>
    </location>
</feature>
<evidence type="ECO:0000256" key="2">
    <source>
        <dbReference type="ARBA" id="ARBA00005466"/>
    </source>
</evidence>
<dbReference type="InterPro" id="IPR016167">
    <property type="entry name" value="FAD-bd_PCMH_sub1"/>
</dbReference>
<dbReference type="InterPro" id="IPR006094">
    <property type="entry name" value="Oxid_FAD_bind_N"/>
</dbReference>
<keyword evidence="10" id="KW-1185">Reference proteome</keyword>
<dbReference type="Proteomes" id="UP001067235">
    <property type="component" value="Unassembled WGS sequence"/>
</dbReference>
<dbReference type="InterPro" id="IPR006093">
    <property type="entry name" value="Oxy_OxRdtase_FAD_BS"/>
</dbReference>
<evidence type="ECO:0000256" key="5">
    <source>
        <dbReference type="ARBA" id="ARBA00022827"/>
    </source>
</evidence>
<name>A0ABT4N040_GORRU</name>
<keyword evidence="3" id="KW-0285">Flavoprotein</keyword>
<dbReference type="Gene3D" id="3.30.70.2520">
    <property type="match status" value="1"/>
</dbReference>
<dbReference type="InterPro" id="IPR016171">
    <property type="entry name" value="Vanillyl_alc_oxidase_C-sub2"/>
</dbReference>
<dbReference type="Gene3D" id="3.30.465.10">
    <property type="match status" value="1"/>
</dbReference>
<feature type="region of interest" description="Disordered" evidence="7">
    <location>
        <begin position="1"/>
        <end position="23"/>
    </location>
</feature>
<evidence type="ECO:0000256" key="7">
    <source>
        <dbReference type="SAM" id="MobiDB-lite"/>
    </source>
</evidence>
<dbReference type="SUPFAM" id="SSF56176">
    <property type="entry name" value="FAD-binding/transporter-associated domain-like"/>
    <property type="match status" value="1"/>
</dbReference>
<dbReference type="Gene3D" id="3.30.43.10">
    <property type="entry name" value="Uridine Diphospho-n-acetylenolpyruvylglucosamine Reductase, domain 2"/>
    <property type="match status" value="1"/>
</dbReference>
<evidence type="ECO:0000256" key="6">
    <source>
        <dbReference type="ARBA" id="ARBA00023002"/>
    </source>
</evidence>
<keyword evidence="5" id="KW-0274">FAD</keyword>
<comment type="pathway">
    <text evidence="1">Cofactor biosynthesis; L-ascorbate biosynthesis.</text>
</comment>
<feature type="domain" description="FAD-binding PCMH-type" evidence="8">
    <location>
        <begin position="26"/>
        <end position="195"/>
    </location>
</feature>
<proteinExistence type="inferred from homology"/>
<protein>
    <submittedName>
        <fullName evidence="9">FAD-binding protein</fullName>
    </submittedName>
</protein>
<dbReference type="InterPro" id="IPR010031">
    <property type="entry name" value="FAD_lactone_oxidase-like"/>
</dbReference>
<dbReference type="PROSITE" id="PS51387">
    <property type="entry name" value="FAD_PCMH"/>
    <property type="match status" value="1"/>
</dbReference>
<evidence type="ECO:0000256" key="4">
    <source>
        <dbReference type="ARBA" id="ARBA00022644"/>
    </source>
</evidence>
<dbReference type="InterPro" id="IPR036318">
    <property type="entry name" value="FAD-bd_PCMH-like_sf"/>
</dbReference>
<evidence type="ECO:0000313" key="10">
    <source>
        <dbReference type="Proteomes" id="UP001067235"/>
    </source>
</evidence>
<gene>
    <name evidence="9" type="ORF">O4213_21630</name>
</gene>
<accession>A0ABT4N040</accession>
<evidence type="ECO:0000259" key="8">
    <source>
        <dbReference type="PROSITE" id="PS51387"/>
    </source>
</evidence>
<dbReference type="Gene3D" id="1.10.45.10">
    <property type="entry name" value="Vanillyl-alcohol Oxidase, Chain A, domain 4"/>
    <property type="match status" value="1"/>
</dbReference>
<dbReference type="SUPFAM" id="SSF55103">
    <property type="entry name" value="FAD-linked oxidases, C-terminal domain"/>
    <property type="match status" value="1"/>
</dbReference>
<dbReference type="InterPro" id="IPR007173">
    <property type="entry name" value="ALO_C"/>
</dbReference>
<comment type="similarity">
    <text evidence="2">Belongs to the oxygen-dependent FAD-linked oxidoreductase family.</text>
</comment>
<dbReference type="InterPro" id="IPR016169">
    <property type="entry name" value="FAD-bd_PCMH_sub2"/>
</dbReference>
<keyword evidence="6" id="KW-0560">Oxidoreductase</keyword>
<dbReference type="PROSITE" id="PS00862">
    <property type="entry name" value="OX2_COVAL_FAD"/>
    <property type="match status" value="1"/>
</dbReference>
<comment type="caution">
    <text evidence="9">The sequence shown here is derived from an EMBL/GenBank/DDBJ whole genome shotgun (WGS) entry which is preliminary data.</text>
</comment>
<dbReference type="Pfam" id="PF01565">
    <property type="entry name" value="FAD_binding_4"/>
    <property type="match status" value="1"/>
</dbReference>
<reference evidence="9" key="1">
    <citation type="submission" date="2022-12" db="EMBL/GenBank/DDBJ databases">
        <authorList>
            <person name="Krivoruchko A.V."/>
            <person name="Elkin A."/>
        </authorList>
    </citation>
    <scope>NUCLEOTIDE SEQUENCE</scope>
    <source>
        <strain evidence="9">IEGM 1388</strain>
    </source>
</reference>
<evidence type="ECO:0000256" key="3">
    <source>
        <dbReference type="ARBA" id="ARBA00022630"/>
    </source>
</evidence>
<evidence type="ECO:0000256" key="1">
    <source>
        <dbReference type="ARBA" id="ARBA00005147"/>
    </source>
</evidence>
<dbReference type="InterPro" id="IPR016166">
    <property type="entry name" value="FAD-bd_PCMH"/>
</dbReference>
<keyword evidence="4" id="KW-0060">Ascorbate biosynthesis</keyword>
<dbReference type="EMBL" id="JAPWIE010000006">
    <property type="protein sequence ID" value="MCZ4552606.1"/>
    <property type="molecule type" value="Genomic_DNA"/>
</dbReference>
<sequence length="447" mass="48136">MFSVSEHAPSTATSTSGTWRNWGRTESVVPAQVRTPRAVDDVAAAIADARAGGLTVKPVGSGHSFSAIALAPGIQLDMSAMRGLVSVDADTAQATFRAGTTLHEIPDLLAPHGLAMPNLGDVDAQTLSGATSTGTHGTGAAFGGISTQIVGLEIVTGTGEVRRIDGARPELLSAAALGLGALGVVTEITLQCVPSFGLHAYEGPEPIDDVIDSFLDSVAVHDHYEFYWFPHTGFALTKKNVRVDADVPAQGPGRVRRYIDDELLSNGLFGVLCAVGARAPKVVPKLNSLAANALSARTYIDSSTRVFVSSRTVRFREMEYALPIERIPEALNQIRELIIRRRYRISFPLEVRAAAADDLMLSTAGGRASGYIAVHRFHRDRMDGYFDDVEEIMVSHGGRPHWGKMHTRDAGYLRTVYPRFDDFLAVRADFDPDRVFANPYLHSVLGA</sequence>
<dbReference type="PANTHER" id="PTHR43762">
    <property type="entry name" value="L-GULONOLACTONE OXIDASE"/>
    <property type="match status" value="1"/>
</dbReference>
<dbReference type="Pfam" id="PF04030">
    <property type="entry name" value="ALO"/>
    <property type="match status" value="1"/>
</dbReference>
<dbReference type="PANTHER" id="PTHR43762:SF1">
    <property type="entry name" value="D-ARABINONO-1,4-LACTONE OXIDASE"/>
    <property type="match status" value="1"/>
</dbReference>
<organism evidence="9 10">
    <name type="scientific">Gordonia rubripertincta</name>
    <name type="common">Rhodococcus corallinus</name>
    <dbReference type="NCBI Taxonomy" id="36822"/>
    <lineage>
        <taxon>Bacteria</taxon>
        <taxon>Bacillati</taxon>
        <taxon>Actinomycetota</taxon>
        <taxon>Actinomycetes</taxon>
        <taxon>Mycobacteriales</taxon>
        <taxon>Gordoniaceae</taxon>
        <taxon>Gordonia</taxon>
    </lineage>
</organism>
<dbReference type="InterPro" id="IPR016164">
    <property type="entry name" value="FAD-linked_Oxase-like_C"/>
</dbReference>
<evidence type="ECO:0000313" key="9">
    <source>
        <dbReference type="EMBL" id="MCZ4552606.1"/>
    </source>
</evidence>
<dbReference type="NCBIfam" id="TIGR01679">
    <property type="entry name" value="bact_FAD_ox"/>
    <property type="match status" value="1"/>
</dbReference>
<dbReference type="PIRSF" id="PIRSF000136">
    <property type="entry name" value="LGO_GLO"/>
    <property type="match status" value="1"/>
</dbReference>